<keyword evidence="1" id="KW-0732">Signal</keyword>
<dbReference type="EMBL" id="FNGY01000001">
    <property type="protein sequence ID" value="SDL33302.1"/>
    <property type="molecule type" value="Genomic_DNA"/>
</dbReference>
<evidence type="ECO:0000313" key="3">
    <source>
        <dbReference type="EMBL" id="SDL33302.1"/>
    </source>
</evidence>
<reference evidence="4" key="1">
    <citation type="submission" date="2016-10" db="EMBL/GenBank/DDBJ databases">
        <authorList>
            <person name="Varghese N."/>
            <person name="Submissions S."/>
        </authorList>
    </citation>
    <scope>NUCLEOTIDE SEQUENCE [LARGE SCALE GENOMIC DNA]</scope>
    <source>
        <strain evidence="4">DSM 19110</strain>
    </source>
</reference>
<evidence type="ECO:0000259" key="2">
    <source>
        <dbReference type="Pfam" id="PF13568"/>
    </source>
</evidence>
<gene>
    <name evidence="3" type="ORF">SAMN05421820_101171</name>
</gene>
<protein>
    <submittedName>
        <fullName evidence="3">Outer membrane protein beta-barrel domain-containing protein</fullName>
    </submittedName>
</protein>
<evidence type="ECO:0000313" key="4">
    <source>
        <dbReference type="Proteomes" id="UP000183200"/>
    </source>
</evidence>
<dbReference type="Proteomes" id="UP000183200">
    <property type="component" value="Unassembled WGS sequence"/>
</dbReference>
<dbReference type="Pfam" id="PF13568">
    <property type="entry name" value="OMP_b-brl_2"/>
    <property type="match status" value="1"/>
</dbReference>
<feature type="signal peptide" evidence="1">
    <location>
        <begin position="1"/>
        <end position="19"/>
    </location>
</feature>
<sequence length="244" mass="26703">MKKISMVLLGLLLANAGLAQIAVRPVQTTAEVGKENKESMEPGKLSFGLKAGYSHFTIAGAGVKEFSTGGRPVFLGGLYLGLELNTKISQHWGFKHELSILQKGAVLKMEEEADPAFNSKYKNAYLDIAPFSLTFQLEGLQLFFGPYAGVLLSSSIQRKNESGEVFTDKSIFGDAKQTGNYTQKLDAGWLTGLGYGFKNGFNMQAKYAHGLAPLIEHTERNEGQWKVYNRGFSVTLGYTLSGKR</sequence>
<dbReference type="InterPro" id="IPR025665">
    <property type="entry name" value="Beta-barrel_OMP_2"/>
</dbReference>
<accession>A0A1G9J7L9</accession>
<feature type="domain" description="Outer membrane protein beta-barrel" evidence="2">
    <location>
        <begin position="43"/>
        <end position="215"/>
    </location>
</feature>
<name>A0A1G9J7L9_9SPHI</name>
<organism evidence="3 4">
    <name type="scientific">Pedobacter steynii</name>
    <dbReference type="NCBI Taxonomy" id="430522"/>
    <lineage>
        <taxon>Bacteria</taxon>
        <taxon>Pseudomonadati</taxon>
        <taxon>Bacteroidota</taxon>
        <taxon>Sphingobacteriia</taxon>
        <taxon>Sphingobacteriales</taxon>
        <taxon>Sphingobacteriaceae</taxon>
        <taxon>Pedobacter</taxon>
    </lineage>
</organism>
<dbReference type="OrthoDB" id="670602at2"/>
<feature type="chain" id="PRO_5010314463" evidence="1">
    <location>
        <begin position="20"/>
        <end position="244"/>
    </location>
</feature>
<proteinExistence type="predicted"/>
<dbReference type="RefSeq" id="WP_074604046.1">
    <property type="nucleotide sequence ID" value="NZ_FNGY01000001.1"/>
</dbReference>
<keyword evidence="4" id="KW-1185">Reference proteome</keyword>
<dbReference type="AlphaFoldDB" id="A0A1G9J7L9"/>
<evidence type="ECO:0000256" key="1">
    <source>
        <dbReference type="SAM" id="SignalP"/>
    </source>
</evidence>